<comment type="caution">
    <text evidence="3">The sequence shown here is derived from an EMBL/GenBank/DDBJ whole genome shotgun (WGS) entry which is preliminary data.</text>
</comment>
<protein>
    <recommendedName>
        <fullName evidence="2">Beta-ketoacyl synthase-like N-terminal domain-containing protein</fullName>
    </recommendedName>
</protein>
<gene>
    <name evidence="3" type="ORF">CA260_19720</name>
</gene>
<dbReference type="Proteomes" id="UP000248926">
    <property type="component" value="Unassembled WGS sequence"/>
</dbReference>
<feature type="domain" description="Beta-ketoacyl synthase-like N-terminal" evidence="2">
    <location>
        <begin position="35"/>
        <end position="196"/>
    </location>
</feature>
<keyword evidence="4" id="KW-1185">Reference proteome</keyword>
<dbReference type="SUPFAM" id="SSF53901">
    <property type="entry name" value="Thiolase-like"/>
    <property type="match status" value="1"/>
</dbReference>
<dbReference type="RefSeq" id="WP_111984788.1">
    <property type="nucleotide sequence ID" value="NZ_NFZS01000006.1"/>
</dbReference>
<dbReference type="GO" id="GO:0016746">
    <property type="term" value="F:acyltransferase activity"/>
    <property type="evidence" value="ECO:0007669"/>
    <property type="project" value="InterPro"/>
</dbReference>
<proteinExistence type="predicted"/>
<evidence type="ECO:0000313" key="3">
    <source>
        <dbReference type="EMBL" id="RAO74612.1"/>
    </source>
</evidence>
<dbReference type="Gene3D" id="3.40.47.10">
    <property type="match status" value="1"/>
</dbReference>
<dbReference type="EMBL" id="NFZS01000006">
    <property type="protein sequence ID" value="RAO74612.1"/>
    <property type="molecule type" value="Genomic_DNA"/>
</dbReference>
<reference evidence="3 4" key="1">
    <citation type="journal article" date="2018" name="Genet. Mol. Biol.">
        <title>The genome sequence of Dyella jiangningensis FCAV SCS01 from a lignocellulose-decomposing microbial consortium metagenome reveals potential for biotechnological applications.</title>
        <authorList>
            <person name="Desiderato J.G."/>
            <person name="Alvarenga D.O."/>
            <person name="Constancio M.T.L."/>
            <person name="Alves L.M.C."/>
            <person name="Varani A.M."/>
        </authorList>
    </citation>
    <scope>NUCLEOTIDE SEQUENCE [LARGE SCALE GENOMIC DNA]</scope>
    <source>
        <strain evidence="3 4">FCAV SCS01</strain>
    </source>
</reference>
<evidence type="ECO:0000313" key="4">
    <source>
        <dbReference type="Proteomes" id="UP000248926"/>
    </source>
</evidence>
<organism evidence="3 4">
    <name type="scientific">Dyella jiangningensis</name>
    <dbReference type="NCBI Taxonomy" id="1379159"/>
    <lineage>
        <taxon>Bacteria</taxon>
        <taxon>Pseudomonadati</taxon>
        <taxon>Pseudomonadota</taxon>
        <taxon>Gammaproteobacteria</taxon>
        <taxon>Lysobacterales</taxon>
        <taxon>Rhodanobacteraceae</taxon>
        <taxon>Dyella</taxon>
    </lineage>
</organism>
<evidence type="ECO:0000259" key="2">
    <source>
        <dbReference type="Pfam" id="PF13723"/>
    </source>
</evidence>
<evidence type="ECO:0000256" key="1">
    <source>
        <dbReference type="SAM" id="MobiDB-lite"/>
    </source>
</evidence>
<name>A0A328P1T3_9GAMM</name>
<dbReference type="AlphaFoldDB" id="A0A328P1T3"/>
<dbReference type="InterPro" id="IPR014030">
    <property type="entry name" value="Ketoacyl_synth_N"/>
</dbReference>
<accession>A0A328P1T3</accession>
<sequence length="265" mass="27390">MSALQVHVEGIGLWSASLADFAALKAQERGEPVTPPAARPAASTLPANERRRAPESVLLAVEVAGQAVAMSGRGAAELACVFSSAYGDQLISDYMCTTLAQAPTELSPTRFHNSVHNAPAGYWTIATGCHAPSNAISAGHASFGAGLVEAATLCITEQQPVLLVCSDIAGHGPLGEMSGSQLSFGCALVLSPQSSERSLVRLDLMLEPHAGPMLHPAPRTGAWQEANPMASAAWPLMQNLARGDGECTLAAAETLALRVVMETAA</sequence>
<dbReference type="OrthoDB" id="9798676at2"/>
<dbReference type="Pfam" id="PF13723">
    <property type="entry name" value="Ketoacyl-synt_2"/>
    <property type="match status" value="1"/>
</dbReference>
<feature type="region of interest" description="Disordered" evidence="1">
    <location>
        <begin position="29"/>
        <end position="49"/>
    </location>
</feature>
<dbReference type="InterPro" id="IPR016039">
    <property type="entry name" value="Thiolase-like"/>
</dbReference>